<feature type="transmembrane region" description="Helical" evidence="1">
    <location>
        <begin position="162"/>
        <end position="179"/>
    </location>
</feature>
<feature type="transmembrane region" description="Helical" evidence="1">
    <location>
        <begin position="129"/>
        <end position="150"/>
    </location>
</feature>
<dbReference type="AlphaFoldDB" id="A0A9P0H922"/>
<feature type="transmembrane region" description="Helical" evidence="1">
    <location>
        <begin position="75"/>
        <end position="100"/>
    </location>
</feature>
<evidence type="ECO:0000313" key="3">
    <source>
        <dbReference type="Proteomes" id="UP001152798"/>
    </source>
</evidence>
<name>A0A9P0H922_NEZVI</name>
<evidence type="ECO:0000313" key="2">
    <source>
        <dbReference type="EMBL" id="CAH1397694.1"/>
    </source>
</evidence>
<dbReference type="OrthoDB" id="10403668at2759"/>
<sequence>MNLLVVNCIGCIDTLQEICRVPSYTAVFPFRFKEDRVFLCRWRLFFSIIAFAILTYQAGMLIIRPSNSHIASPLIYLAYCVEQMSVKIALFIGLFCTTWYHRSWKQMVLYLHQVERTLRENGVLWTYRIIYPVDAIYIVFIITVMFQHAIIRSKTWYTFSKVITYYSSMLMLFIVTVQFKRLVIFICSGFKLIQNVLCNTAVNPLNPFHQFSHLDREHLLCLRIAWKECQLQFFREYHKILMVDLVFIILSDNRTPLYYN</sequence>
<keyword evidence="3" id="KW-1185">Reference proteome</keyword>
<accession>A0A9P0H922</accession>
<protein>
    <submittedName>
        <fullName evidence="2">Uncharacterized protein</fullName>
    </submittedName>
</protein>
<keyword evidence="1" id="KW-0812">Transmembrane</keyword>
<gene>
    <name evidence="2" type="ORF">NEZAVI_LOCUS7479</name>
</gene>
<keyword evidence="1" id="KW-0472">Membrane</keyword>
<dbReference type="EMBL" id="OV725080">
    <property type="protein sequence ID" value="CAH1397694.1"/>
    <property type="molecule type" value="Genomic_DNA"/>
</dbReference>
<proteinExistence type="predicted"/>
<dbReference type="Proteomes" id="UP001152798">
    <property type="component" value="Chromosome 4"/>
</dbReference>
<reference evidence="2" key="1">
    <citation type="submission" date="2022-01" db="EMBL/GenBank/DDBJ databases">
        <authorList>
            <person name="King R."/>
        </authorList>
    </citation>
    <scope>NUCLEOTIDE SEQUENCE</scope>
</reference>
<evidence type="ECO:0000256" key="1">
    <source>
        <dbReference type="SAM" id="Phobius"/>
    </source>
</evidence>
<feature type="transmembrane region" description="Helical" evidence="1">
    <location>
        <begin position="44"/>
        <end position="63"/>
    </location>
</feature>
<organism evidence="2 3">
    <name type="scientific">Nezara viridula</name>
    <name type="common">Southern green stink bug</name>
    <name type="synonym">Cimex viridulus</name>
    <dbReference type="NCBI Taxonomy" id="85310"/>
    <lineage>
        <taxon>Eukaryota</taxon>
        <taxon>Metazoa</taxon>
        <taxon>Ecdysozoa</taxon>
        <taxon>Arthropoda</taxon>
        <taxon>Hexapoda</taxon>
        <taxon>Insecta</taxon>
        <taxon>Pterygota</taxon>
        <taxon>Neoptera</taxon>
        <taxon>Paraneoptera</taxon>
        <taxon>Hemiptera</taxon>
        <taxon>Heteroptera</taxon>
        <taxon>Panheteroptera</taxon>
        <taxon>Pentatomomorpha</taxon>
        <taxon>Pentatomoidea</taxon>
        <taxon>Pentatomidae</taxon>
        <taxon>Pentatominae</taxon>
        <taxon>Nezara</taxon>
    </lineage>
</organism>
<keyword evidence="1" id="KW-1133">Transmembrane helix</keyword>